<feature type="transmembrane region" description="Helical" evidence="1">
    <location>
        <begin position="147"/>
        <end position="163"/>
    </location>
</feature>
<evidence type="ECO:0000313" key="2">
    <source>
        <dbReference type="EMBL" id="UYP48416.1"/>
    </source>
</evidence>
<dbReference type="InterPro" id="IPR038587">
    <property type="entry name" value="Ribosomal_eL40_sf"/>
</dbReference>
<dbReference type="Gene3D" id="4.10.1060.50">
    <property type="match status" value="1"/>
</dbReference>
<reference evidence="2" key="1">
    <citation type="submission" date="2022-09" db="EMBL/GenBank/DDBJ databases">
        <title>Actin cytoskeleton and complex cell architecture in an #Asgard archaeon.</title>
        <authorList>
            <person name="Ponce Toledo R.I."/>
            <person name="Schleper C."/>
            <person name="Rodrigues Oliveira T."/>
            <person name="Wollweber F."/>
            <person name="Xu J."/>
            <person name="Rittmann S."/>
            <person name="Klingl A."/>
            <person name="Pilhofer M."/>
        </authorList>
    </citation>
    <scope>NUCLEOTIDE SEQUENCE</scope>
    <source>
        <strain evidence="2">B-35</strain>
    </source>
</reference>
<proteinExistence type="predicted"/>
<keyword evidence="1" id="KW-0472">Membrane</keyword>
<dbReference type="Proteomes" id="UP001208689">
    <property type="component" value="Chromosome"/>
</dbReference>
<feature type="transmembrane region" description="Helical" evidence="1">
    <location>
        <begin position="267"/>
        <end position="287"/>
    </location>
</feature>
<organism evidence="2 3">
    <name type="scientific">Candidatus Lokiarchaeum ossiferum</name>
    <dbReference type="NCBI Taxonomy" id="2951803"/>
    <lineage>
        <taxon>Archaea</taxon>
        <taxon>Promethearchaeati</taxon>
        <taxon>Promethearchaeota</taxon>
        <taxon>Promethearchaeia</taxon>
        <taxon>Promethearchaeales</taxon>
        <taxon>Promethearchaeaceae</taxon>
        <taxon>Candidatus Lokiarchaeum</taxon>
    </lineage>
</organism>
<evidence type="ECO:0000313" key="3">
    <source>
        <dbReference type="Proteomes" id="UP001208689"/>
    </source>
</evidence>
<feature type="transmembrane region" description="Helical" evidence="1">
    <location>
        <begin position="23"/>
        <end position="46"/>
    </location>
</feature>
<evidence type="ECO:0008006" key="4">
    <source>
        <dbReference type="Google" id="ProtNLM"/>
    </source>
</evidence>
<feature type="transmembrane region" description="Helical" evidence="1">
    <location>
        <begin position="208"/>
        <end position="229"/>
    </location>
</feature>
<accession>A0ABY6HY12</accession>
<protein>
    <recommendedName>
        <fullName evidence="4">Zinc ribbon domain-containing protein</fullName>
    </recommendedName>
</protein>
<keyword evidence="3" id="KW-1185">Reference proteome</keyword>
<evidence type="ECO:0000256" key="1">
    <source>
        <dbReference type="SAM" id="Phobius"/>
    </source>
</evidence>
<keyword evidence="1" id="KW-0812">Transmembrane</keyword>
<keyword evidence="1" id="KW-1133">Transmembrane helix</keyword>
<gene>
    <name evidence="2" type="ORF">NEF87_004701</name>
</gene>
<dbReference type="EMBL" id="CP104013">
    <property type="protein sequence ID" value="UYP48416.1"/>
    <property type="molecule type" value="Genomic_DNA"/>
</dbReference>
<feature type="transmembrane region" description="Helical" evidence="1">
    <location>
        <begin position="169"/>
        <end position="188"/>
    </location>
</feature>
<name>A0ABY6HY12_9ARCH</name>
<feature type="transmembrane region" description="Helical" evidence="1">
    <location>
        <begin position="90"/>
        <end position="115"/>
    </location>
</feature>
<sequence>MESNDAPSLSKIVKSSLILIKKAILPIILYIFVLSILSGLIQYLLFDLTGFNEMLLDLEAKYNQIIINVEEIQDFLVTDEDLQIQRTYPILFFLSSTIKFSSQMFMLIFVVLVTARKIVDLEENKFKNHTISWNQSFIEPFNNRKRVFTSLFFLLCGSILITAGLTLLIIPGVILMILFIFSIHSMLIDEKYGTEALKGGRFYARNNVAFMIILFTLSLFIPMILSSLYTNPLMNLINLSLGNYENWIQNPLKNGFNLLLYNFSFQFFQNIVLFWFPIVISVAFSQFQEIKVKTFQNSQKSTKVDVSQPVPHNTKKVKVKKIAVKVGQNHYYCGKCGNKNPISSKKCSKCGQLFKLIYVK</sequence>